<dbReference type="AlphaFoldDB" id="A0A1F7IMP7"/>
<dbReference type="EMBL" id="MGAI01000025">
    <property type="protein sequence ID" value="OGK44628.1"/>
    <property type="molecule type" value="Genomic_DNA"/>
</dbReference>
<accession>A0A1F7IMP7</accession>
<proteinExistence type="predicted"/>
<dbReference type="Proteomes" id="UP000178040">
    <property type="component" value="Unassembled WGS sequence"/>
</dbReference>
<sequence>MTERLSTHLTTPQSPTTTTYEVNHSLLNKEQQDITTFYNVENDVLFLQKYANSLTPKESVYYLKENVLSLLSEFAGKVPYRNITYLLGEKGLAYGDIRLIDMLQYTSDLAGRQSREEQENIGHTWVYHEFEKSYQQARLLKHAAILSPPKDWDYGYLFYYEPEFDPDLGREAVKMHAIKYGEARHEIKNSQTILHRLKPNFFYRTAREFLEFPIFDLDQSANLDTLLQAAGVSKQDVDYSHWFENTVRQDKIISYGMERYIQLAIDFTNSANLLDYDSYDNKLAEMKFLLRGMYNRATKLKEVYEGLVTGQNTLYPANFIFEAANQLINKAMPIQAFTAYADKPAVVIGGGSCPSVSNKNSSGFMSSYQLSEGLSKGISIESLISKGLTNNDKEEDSDEFGPLEFVCPHSDCKKVNRRPAHKRIPICQHCGKDVKCD</sequence>
<evidence type="ECO:0000313" key="2">
    <source>
        <dbReference type="Proteomes" id="UP000178040"/>
    </source>
</evidence>
<evidence type="ECO:0000313" key="1">
    <source>
        <dbReference type="EMBL" id="OGK44628.1"/>
    </source>
</evidence>
<reference evidence="1 2" key="1">
    <citation type="journal article" date="2016" name="Nat. Commun.">
        <title>Thousands of microbial genomes shed light on interconnected biogeochemical processes in an aquifer system.</title>
        <authorList>
            <person name="Anantharaman K."/>
            <person name="Brown C.T."/>
            <person name="Hug L.A."/>
            <person name="Sharon I."/>
            <person name="Castelle C.J."/>
            <person name="Probst A.J."/>
            <person name="Thomas B.C."/>
            <person name="Singh A."/>
            <person name="Wilkins M.J."/>
            <person name="Karaoz U."/>
            <person name="Brodie E.L."/>
            <person name="Williams K.H."/>
            <person name="Hubbard S.S."/>
            <person name="Banfield J.F."/>
        </authorList>
    </citation>
    <scope>NUCLEOTIDE SEQUENCE [LARGE SCALE GENOMIC DNA]</scope>
</reference>
<comment type="caution">
    <text evidence="1">The sequence shown here is derived from an EMBL/GenBank/DDBJ whole genome shotgun (WGS) entry which is preliminary data.</text>
</comment>
<name>A0A1F7IMP7_9BACT</name>
<organism evidence="1 2">
    <name type="scientific">Candidatus Roizmanbacteria bacterium RIFCSPLOWO2_01_FULL_37_16</name>
    <dbReference type="NCBI Taxonomy" id="1802058"/>
    <lineage>
        <taxon>Bacteria</taxon>
        <taxon>Candidatus Roizmaniibacteriota</taxon>
    </lineage>
</organism>
<gene>
    <name evidence="1" type="ORF">A3B40_02795</name>
</gene>
<protein>
    <submittedName>
        <fullName evidence="1">Uncharacterized protein</fullName>
    </submittedName>
</protein>